<proteinExistence type="inferred from homology"/>
<evidence type="ECO:0000256" key="1">
    <source>
        <dbReference type="ARBA" id="ARBA00004123"/>
    </source>
</evidence>
<feature type="region of interest" description="Disordered" evidence="10">
    <location>
        <begin position="328"/>
        <end position="347"/>
    </location>
</feature>
<evidence type="ECO:0000256" key="2">
    <source>
        <dbReference type="ARBA" id="ARBA00004496"/>
    </source>
</evidence>
<gene>
    <name evidence="14" type="ORF">Z043_101918</name>
</gene>
<feature type="compositionally biased region" description="Polar residues" evidence="10">
    <location>
        <begin position="152"/>
        <end position="167"/>
    </location>
</feature>
<keyword evidence="8" id="KW-0804">Transcription</keyword>
<feature type="compositionally biased region" description="Low complexity" evidence="10">
    <location>
        <begin position="508"/>
        <end position="560"/>
    </location>
</feature>
<evidence type="ECO:0000256" key="4">
    <source>
        <dbReference type="ARBA" id="ARBA00022490"/>
    </source>
</evidence>
<evidence type="ECO:0000256" key="5">
    <source>
        <dbReference type="ARBA" id="ARBA00022553"/>
    </source>
</evidence>
<dbReference type="PANTHER" id="PTHR13589:SF6">
    <property type="entry name" value="CREB-REGULATED TRANSCRIPTION COACTIVATOR 2"/>
    <property type="match status" value="1"/>
</dbReference>
<sequence length="752" mass="80811">MSAAGTGAGSSGPGPGPGSGASNPRKFSEKIALHTQRQAEETAAFQEVMMDITSTRIQAQKVRLARTQGPYYGGSLPNVNQIGRNAPDFQGPFHSNLDSIRSTRHHGLVERVQRDRRFMSPMRPYRRQTDSSPYSSSYLSPPPDPSWRRTNSDSALHTSVMNPNTGETRGCGHTLSAQSRRSVFPYPVPPIEENMLDEGKLLKPWDTKKLPMLSSRPKSCEVPGINVFPSPDQQSCAPHIPSGLNTGGSLPDLSSLHFPSPLPTPLDPDEPCYPALSGGNSTGNLTSTLTQLGITTGNAFHLPGSLMSGFMLVLDFGQTSLQGTLSNPSLQSSLSNPNIQSSLSSHSFPTSLSSTSLHSSLSNPSLQSSLSSSPSLQSSLSNQSLHSSLSNSSLSGQSLQSSTSNPNYSSGVGGSSSCPSSYSPLLAGQVQTRLSTSPRRRTQLSPLNLPIGGEPRRHHSKQFSPTISPTLSSITQGVPLDTTKLPMDQRLPPYSYNQPQATPSASHQPQQKAVVPPQAGQPMQQPQPSHQSSQQHQHLNHHQIQPQQQTQTQLRVQNMQNLQKTQNAQMPQLPRSAAQLQTQSKSHSPLDDASLLNSLLEDPYLDLQFTTRQTQALSQQTQTESMSFNHNLGSGLPASKGHVGTCAVDQVSLDFHDTADQQLLNSQNQNYTGGGRHNVPNIILTGDSPPGLSKEITSALSGVPGFEVDPFALDDPLRMDPMSLEGLGILADGDLMLADPAVEDSFRSDRLK</sequence>
<accession>A0A0P7V8K6</accession>
<dbReference type="STRING" id="113540.ENSSFOP00015067712"/>
<keyword evidence="5" id="KW-0597">Phosphoprotein</keyword>
<dbReference type="GO" id="GO:0008140">
    <property type="term" value="F:cAMP response element binding protein binding"/>
    <property type="evidence" value="ECO:0007669"/>
    <property type="project" value="InterPro"/>
</dbReference>
<reference evidence="14 15" key="1">
    <citation type="submission" date="2015-08" db="EMBL/GenBank/DDBJ databases">
        <title>The genome of the Asian arowana (Scleropages formosus).</title>
        <authorList>
            <person name="Tan M.H."/>
            <person name="Gan H.M."/>
            <person name="Croft L.J."/>
            <person name="Austin C.M."/>
        </authorList>
    </citation>
    <scope>NUCLEOTIDE SEQUENCE [LARGE SCALE GENOMIC DNA]</scope>
    <source>
        <strain evidence="14">Aro1</strain>
    </source>
</reference>
<feature type="compositionally biased region" description="Polar residues" evidence="10">
    <location>
        <begin position="561"/>
        <end position="570"/>
    </location>
</feature>
<keyword evidence="7" id="KW-0010">Activator</keyword>
<protein>
    <recommendedName>
        <fullName evidence="16">CREB-regulated transcription coactivator 2-like</fullName>
    </recommendedName>
</protein>
<name>A0A0P7V8K6_SCLFO</name>
<evidence type="ECO:0000256" key="10">
    <source>
        <dbReference type="SAM" id="MobiDB-lite"/>
    </source>
</evidence>
<feature type="compositionally biased region" description="Polar residues" evidence="10">
    <location>
        <begin position="578"/>
        <end position="587"/>
    </location>
</feature>
<evidence type="ECO:0000259" key="13">
    <source>
        <dbReference type="Pfam" id="PF12886"/>
    </source>
</evidence>
<feature type="compositionally biased region" description="Gly residues" evidence="10">
    <location>
        <begin position="1"/>
        <end position="19"/>
    </location>
</feature>
<dbReference type="GO" id="GO:0045944">
    <property type="term" value="P:positive regulation of transcription by RNA polymerase II"/>
    <property type="evidence" value="ECO:0007669"/>
    <property type="project" value="TreeGrafter"/>
</dbReference>
<keyword evidence="4" id="KW-0963">Cytoplasm</keyword>
<feature type="compositionally biased region" description="Low complexity" evidence="10">
    <location>
        <begin position="130"/>
        <end position="139"/>
    </location>
</feature>
<feature type="region of interest" description="Disordered" evidence="10">
    <location>
        <begin position="243"/>
        <end position="279"/>
    </location>
</feature>
<feature type="domain" description="Transducer of regulated CREB activity middle" evidence="12">
    <location>
        <begin position="149"/>
        <end position="296"/>
    </location>
</feature>
<evidence type="ECO:0000313" key="14">
    <source>
        <dbReference type="EMBL" id="KPP78573.1"/>
    </source>
</evidence>
<feature type="domain" description="Transducer of regulated CREB activity C-terminal" evidence="13">
    <location>
        <begin position="680"/>
        <end position="751"/>
    </location>
</feature>
<dbReference type="InterPro" id="IPR024784">
    <property type="entry name" value="TORC_M"/>
</dbReference>
<evidence type="ECO:0000256" key="9">
    <source>
        <dbReference type="ARBA" id="ARBA00023242"/>
    </source>
</evidence>
<dbReference type="Pfam" id="PF12886">
    <property type="entry name" value="TORC_C"/>
    <property type="match status" value="1"/>
</dbReference>
<organism evidence="14 15">
    <name type="scientific">Scleropages formosus</name>
    <name type="common">Asian bonytongue</name>
    <name type="synonym">Osteoglossum formosum</name>
    <dbReference type="NCBI Taxonomy" id="113540"/>
    <lineage>
        <taxon>Eukaryota</taxon>
        <taxon>Metazoa</taxon>
        <taxon>Chordata</taxon>
        <taxon>Craniata</taxon>
        <taxon>Vertebrata</taxon>
        <taxon>Euteleostomi</taxon>
        <taxon>Actinopterygii</taxon>
        <taxon>Neopterygii</taxon>
        <taxon>Teleostei</taxon>
        <taxon>Osteoglossocephala</taxon>
        <taxon>Osteoglossomorpha</taxon>
        <taxon>Osteoglossiformes</taxon>
        <taxon>Osteoglossidae</taxon>
        <taxon>Scleropages</taxon>
    </lineage>
</organism>
<feature type="region of interest" description="Disordered" evidence="10">
    <location>
        <begin position="1"/>
        <end position="28"/>
    </location>
</feature>
<dbReference type="Pfam" id="PF12884">
    <property type="entry name" value="TORC_N"/>
    <property type="match status" value="1"/>
</dbReference>
<dbReference type="AlphaFoldDB" id="A0A0P7V8K6"/>
<dbReference type="InterPro" id="IPR024786">
    <property type="entry name" value="TORC"/>
</dbReference>
<comment type="subcellular location">
    <subcellularLocation>
        <location evidence="2">Cytoplasm</location>
    </subcellularLocation>
    <subcellularLocation>
        <location evidence="1">Nucleus</location>
    </subcellularLocation>
</comment>
<dbReference type="GO" id="GO:0005634">
    <property type="term" value="C:nucleus"/>
    <property type="evidence" value="ECO:0007669"/>
    <property type="project" value="UniProtKB-SubCell"/>
</dbReference>
<comment type="similarity">
    <text evidence="3">Belongs to the TORC family.</text>
</comment>
<feature type="region of interest" description="Disordered" evidence="10">
    <location>
        <begin position="112"/>
        <end position="172"/>
    </location>
</feature>
<evidence type="ECO:0000256" key="3">
    <source>
        <dbReference type="ARBA" id="ARBA00007167"/>
    </source>
</evidence>
<feature type="domain" description="Transducer of regulated CREB activity N-terminal" evidence="11">
    <location>
        <begin position="23"/>
        <end position="77"/>
    </location>
</feature>
<evidence type="ECO:0000313" key="15">
    <source>
        <dbReference type="Proteomes" id="UP000034805"/>
    </source>
</evidence>
<dbReference type="Pfam" id="PF12885">
    <property type="entry name" value="TORC_M"/>
    <property type="match status" value="1"/>
</dbReference>
<dbReference type="EMBL" id="JARO02000433">
    <property type="protein sequence ID" value="KPP78573.1"/>
    <property type="molecule type" value="Genomic_DNA"/>
</dbReference>
<keyword evidence="6" id="KW-0805">Transcription regulation</keyword>
<feature type="compositionally biased region" description="Low complexity" evidence="10">
    <location>
        <begin position="464"/>
        <end position="475"/>
    </location>
</feature>
<dbReference type="InterPro" id="IPR024783">
    <property type="entry name" value="TORC_N"/>
</dbReference>
<dbReference type="PANTHER" id="PTHR13589">
    <property type="entry name" value="CREB-REGULATED TRANSCRIPTION COACTIVATOR"/>
    <property type="match status" value="1"/>
</dbReference>
<evidence type="ECO:0000259" key="12">
    <source>
        <dbReference type="Pfam" id="PF12885"/>
    </source>
</evidence>
<comment type="caution">
    <text evidence="14">The sequence shown here is derived from an EMBL/GenBank/DDBJ whole genome shotgun (WGS) entry which is preliminary data.</text>
</comment>
<feature type="compositionally biased region" description="Low complexity" evidence="10">
    <location>
        <begin position="353"/>
        <end position="424"/>
    </location>
</feature>
<feature type="compositionally biased region" description="Polar residues" evidence="10">
    <location>
        <begin position="495"/>
        <end position="507"/>
    </location>
</feature>
<feature type="region of interest" description="Disordered" evidence="10">
    <location>
        <begin position="353"/>
        <end position="591"/>
    </location>
</feature>
<dbReference type="InterPro" id="IPR024785">
    <property type="entry name" value="TORC_C"/>
</dbReference>
<evidence type="ECO:0000259" key="11">
    <source>
        <dbReference type="Pfam" id="PF12884"/>
    </source>
</evidence>
<dbReference type="Proteomes" id="UP000034805">
    <property type="component" value="Unassembled WGS sequence"/>
</dbReference>
<evidence type="ECO:0008006" key="16">
    <source>
        <dbReference type="Google" id="ProtNLM"/>
    </source>
</evidence>
<evidence type="ECO:0000256" key="6">
    <source>
        <dbReference type="ARBA" id="ARBA00023015"/>
    </source>
</evidence>
<evidence type="ECO:0000256" key="7">
    <source>
        <dbReference type="ARBA" id="ARBA00023159"/>
    </source>
</evidence>
<evidence type="ECO:0000256" key="8">
    <source>
        <dbReference type="ARBA" id="ARBA00023163"/>
    </source>
</evidence>
<dbReference type="GO" id="GO:0051289">
    <property type="term" value="P:protein homotetramerization"/>
    <property type="evidence" value="ECO:0007669"/>
    <property type="project" value="InterPro"/>
</dbReference>
<dbReference type="GO" id="GO:0005737">
    <property type="term" value="C:cytoplasm"/>
    <property type="evidence" value="ECO:0007669"/>
    <property type="project" value="UniProtKB-SubCell"/>
</dbReference>
<keyword evidence="9" id="KW-0539">Nucleus</keyword>